<keyword evidence="2" id="KW-1185">Reference proteome</keyword>
<comment type="caution">
    <text evidence="1">The sequence shown here is derived from an EMBL/GenBank/DDBJ whole genome shotgun (WGS) entry which is preliminary data.</text>
</comment>
<reference evidence="1" key="1">
    <citation type="submission" date="2022-05" db="EMBL/GenBank/DDBJ databases">
        <authorList>
            <person name="Jo J.-H."/>
            <person name="Im W.-T."/>
        </authorList>
    </citation>
    <scope>NUCLEOTIDE SEQUENCE</scope>
    <source>
        <strain evidence="1">SE158</strain>
    </source>
</reference>
<evidence type="ECO:0000313" key="2">
    <source>
        <dbReference type="Proteomes" id="UP001165363"/>
    </source>
</evidence>
<dbReference type="RefSeq" id="WP_249848438.1">
    <property type="nucleotide sequence ID" value="NZ_JAMGBD010000001.1"/>
</dbReference>
<dbReference type="Proteomes" id="UP001165363">
    <property type="component" value="Unassembled WGS sequence"/>
</dbReference>
<protein>
    <recommendedName>
        <fullName evidence="3">Ribbon-helix-helix protein CopG domain-containing protein</fullName>
    </recommendedName>
</protein>
<evidence type="ECO:0000313" key="1">
    <source>
        <dbReference type="EMBL" id="MCL6684130.1"/>
    </source>
</evidence>
<gene>
    <name evidence="1" type="ORF">LZ536_09490</name>
</gene>
<evidence type="ECO:0008006" key="3">
    <source>
        <dbReference type="Google" id="ProtNLM"/>
    </source>
</evidence>
<dbReference type="EMBL" id="JAMGBD010000001">
    <property type="protein sequence ID" value="MCL6684130.1"/>
    <property type="molecule type" value="Genomic_DNA"/>
</dbReference>
<proteinExistence type="predicted"/>
<organism evidence="1 2">
    <name type="scientific">Sphingomonas alba</name>
    <dbReference type="NCBI Taxonomy" id="2908208"/>
    <lineage>
        <taxon>Bacteria</taxon>
        <taxon>Pseudomonadati</taxon>
        <taxon>Pseudomonadota</taxon>
        <taxon>Alphaproteobacteria</taxon>
        <taxon>Sphingomonadales</taxon>
        <taxon>Sphingomonadaceae</taxon>
        <taxon>Sphingomonas</taxon>
    </lineage>
</organism>
<name>A0ABT0RNG0_9SPHN</name>
<sequence>MVMLGDMLAAARDSSSGFQAWLERSDAELATRIAEAAARSEMTCTQFVRSAIADFNRFAGEEDWATLTSSVRNTDDPGTVCLLAMIRWRLMAQGCHNHSHRPSKPELPETIHE</sequence>
<accession>A0ABT0RNG0</accession>